<feature type="compositionally biased region" description="Low complexity" evidence="1">
    <location>
        <begin position="42"/>
        <end position="56"/>
    </location>
</feature>
<feature type="region of interest" description="Disordered" evidence="1">
    <location>
        <begin position="42"/>
        <end position="93"/>
    </location>
</feature>
<gene>
    <name evidence="2" type="ORF">V8201_12210</name>
</gene>
<sequence length="314" mass="31893">MNIGSAPPAVYADPQHYGPVPAAPVASVAAIDALTAAATPSAIARPEPAAEAAHPAVPHPDPNRLDPNQPDPAHRAAEHRAEARREARHAATATETLEALRTAKREAEVARLHATQKIADLKAQLHLVEMLHVGDPAKRGEAAEQIARELAATVHDYINAGGTMIPSSAPAPVGSDDTPAPTDTAAVAATATAPAQIEATRATDPAVLVAAAAVGGAIHADIASAQTATPVGRTDAAPADLASAVARVGAIDPVAVTVDHDPHALFAREAQALARDLRSLARRDRDDDGAAAIDQTLADILTPAAPPPRTTPAG</sequence>
<evidence type="ECO:0000256" key="1">
    <source>
        <dbReference type="SAM" id="MobiDB-lite"/>
    </source>
</evidence>
<dbReference type="Proteomes" id="UP001367771">
    <property type="component" value="Unassembled WGS sequence"/>
</dbReference>
<keyword evidence="3" id="KW-1185">Reference proteome</keyword>
<evidence type="ECO:0000313" key="2">
    <source>
        <dbReference type="EMBL" id="MEI5687844.1"/>
    </source>
</evidence>
<organism evidence="2 3">
    <name type="scientific">Sphingomonas kyungheensis</name>
    <dbReference type="NCBI Taxonomy" id="1069987"/>
    <lineage>
        <taxon>Bacteria</taxon>
        <taxon>Pseudomonadati</taxon>
        <taxon>Pseudomonadota</taxon>
        <taxon>Alphaproteobacteria</taxon>
        <taxon>Sphingomonadales</taxon>
        <taxon>Sphingomonadaceae</taxon>
        <taxon>Sphingomonas</taxon>
    </lineage>
</organism>
<proteinExistence type="predicted"/>
<feature type="compositionally biased region" description="Basic and acidic residues" evidence="1">
    <location>
        <begin position="72"/>
        <end position="89"/>
    </location>
</feature>
<protein>
    <submittedName>
        <fullName evidence="2">Uncharacterized protein</fullName>
    </submittedName>
</protein>
<feature type="region of interest" description="Disordered" evidence="1">
    <location>
        <begin position="1"/>
        <end position="21"/>
    </location>
</feature>
<reference evidence="2 3" key="1">
    <citation type="journal article" date="2013" name="Int. J. Syst. Evol. Microbiol.">
        <title>Sphingomonas kyungheensis sp. nov., a bacterium with ginsenoside-converting activity isolated from soil of a ginseng field.</title>
        <authorList>
            <person name="Son H.M."/>
            <person name="Yang J.E."/>
            <person name="Park Y."/>
            <person name="Han C.K."/>
            <person name="Kim S.G."/>
            <person name="Kook M."/>
            <person name="Yi T.H."/>
        </authorList>
    </citation>
    <scope>NUCLEOTIDE SEQUENCE [LARGE SCALE GENOMIC DNA]</scope>
    <source>
        <strain evidence="2 3">LMG 26582</strain>
    </source>
</reference>
<accession>A0ABU8H474</accession>
<name>A0ABU8H474_9SPHN</name>
<dbReference type="RefSeq" id="WP_336545464.1">
    <property type="nucleotide sequence ID" value="NZ_JBBBDM010000005.1"/>
</dbReference>
<evidence type="ECO:0000313" key="3">
    <source>
        <dbReference type="Proteomes" id="UP001367771"/>
    </source>
</evidence>
<dbReference type="EMBL" id="JBBBDM010000005">
    <property type="protein sequence ID" value="MEI5687844.1"/>
    <property type="molecule type" value="Genomic_DNA"/>
</dbReference>
<comment type="caution">
    <text evidence="2">The sequence shown here is derived from an EMBL/GenBank/DDBJ whole genome shotgun (WGS) entry which is preliminary data.</text>
</comment>